<dbReference type="RefSeq" id="XP_032834374.1">
    <property type="nucleotide sequence ID" value="XM_032978483.1"/>
</dbReference>
<dbReference type="GO" id="GO:0008270">
    <property type="term" value="F:zinc ion binding"/>
    <property type="evidence" value="ECO:0007669"/>
    <property type="project" value="UniProtKB-KW"/>
</dbReference>
<keyword evidence="1" id="KW-0479">Metal-binding</keyword>
<dbReference type="Gene3D" id="1.10.220.150">
    <property type="entry name" value="Arf GTPase activating protein"/>
    <property type="match status" value="1"/>
</dbReference>
<evidence type="ECO:0000256" key="3">
    <source>
        <dbReference type="ARBA" id="ARBA00022771"/>
    </source>
</evidence>
<feature type="region of interest" description="Disordered" evidence="6">
    <location>
        <begin position="138"/>
        <end position="174"/>
    </location>
</feature>
<dbReference type="GO" id="GO:0005096">
    <property type="term" value="F:GTPase activator activity"/>
    <property type="evidence" value="ECO:0007669"/>
    <property type="project" value="InterPro"/>
</dbReference>
<dbReference type="GO" id="GO:0031410">
    <property type="term" value="C:cytoplasmic vesicle"/>
    <property type="evidence" value="ECO:0007669"/>
    <property type="project" value="TreeGrafter"/>
</dbReference>
<evidence type="ECO:0000256" key="4">
    <source>
        <dbReference type="ARBA" id="ARBA00022833"/>
    </source>
</evidence>
<gene>
    <name evidence="9 10" type="primary">LOC116956712</name>
</gene>
<keyword evidence="4" id="KW-0862">Zinc</keyword>
<organism evidence="8 10">
    <name type="scientific">Petromyzon marinus</name>
    <name type="common">Sea lamprey</name>
    <dbReference type="NCBI Taxonomy" id="7757"/>
    <lineage>
        <taxon>Eukaryota</taxon>
        <taxon>Metazoa</taxon>
        <taxon>Chordata</taxon>
        <taxon>Craniata</taxon>
        <taxon>Vertebrata</taxon>
        <taxon>Cyclostomata</taxon>
        <taxon>Hyperoartia</taxon>
        <taxon>Petromyzontiformes</taxon>
        <taxon>Petromyzontidae</taxon>
        <taxon>Petromyzon</taxon>
    </lineage>
</organism>
<dbReference type="KEGG" id="pmrn:116956712"/>
<evidence type="ECO:0000256" key="6">
    <source>
        <dbReference type="SAM" id="MobiDB-lite"/>
    </source>
</evidence>
<dbReference type="GO" id="GO:0045109">
    <property type="term" value="P:intermediate filament organization"/>
    <property type="evidence" value="ECO:0007669"/>
    <property type="project" value="TreeGrafter"/>
</dbReference>
<dbReference type="PRINTS" id="PR00405">
    <property type="entry name" value="REVINTRACTNG"/>
</dbReference>
<dbReference type="GO" id="GO:0001675">
    <property type="term" value="P:acrosome assembly"/>
    <property type="evidence" value="ECO:0007669"/>
    <property type="project" value="TreeGrafter"/>
</dbReference>
<dbReference type="PANTHER" id="PTHR46134">
    <property type="entry name" value="DRONGO, ISOFORM F"/>
    <property type="match status" value="1"/>
</dbReference>
<dbReference type="GO" id="GO:0007289">
    <property type="term" value="P:spermatid nucleus differentiation"/>
    <property type="evidence" value="ECO:0007669"/>
    <property type="project" value="TreeGrafter"/>
</dbReference>
<dbReference type="SUPFAM" id="SSF57863">
    <property type="entry name" value="ArfGap/RecO-like zinc finger"/>
    <property type="match status" value="1"/>
</dbReference>
<sequence>MATARRRKAEERGVRRLREMTALPHNRACGDCGQRGPTYADMTVGSFVCTACSGLLRGLNPPHRVKSISMTTFSQQEIDFLQSHGNEVCRATWMGLHSERVGSLPDHKDSQKTKEFLQDKYEKKRWFIPPEQAFAATEGAAGWTSAESGGGAPPSIAQGNTVTQPAVSIRPPRPGGANVAAVVAPAAASAVTAAAAATSAVDLLGDLGVGVDAGPAVNPRLGTAARGGQQAEFTAFSSAAGGASSGFADFDAFGSSDFGGFVKPSQSFPGPAQCSTAAGPSPFSPFEGFPKSSTIDFSTVGVHHGGAPLLVNAAGGPRGPPRPVNAAAGGPRRGERRPLCSAGRPGQPVWSRAGVTGC</sequence>
<dbReference type="PANTHER" id="PTHR46134:SF3">
    <property type="entry name" value="ARFGAP WITH FG REPEATS 1"/>
    <property type="match status" value="1"/>
</dbReference>
<protein>
    <submittedName>
        <fullName evidence="9 10">Arf-GAP domain and FG repeat-containing protein 1-like</fullName>
    </submittedName>
</protein>
<dbReference type="AlphaFoldDB" id="A0AAJ7UEN7"/>
<dbReference type="Pfam" id="PF01412">
    <property type="entry name" value="ArfGap"/>
    <property type="match status" value="1"/>
</dbReference>
<feature type="domain" description="Arf-GAP" evidence="7">
    <location>
        <begin position="11"/>
        <end position="135"/>
    </location>
</feature>
<evidence type="ECO:0000256" key="1">
    <source>
        <dbReference type="ARBA" id="ARBA00022723"/>
    </source>
</evidence>
<feature type="compositionally biased region" description="Polar residues" evidence="6">
    <location>
        <begin position="157"/>
        <end position="166"/>
    </location>
</feature>
<evidence type="ECO:0000313" key="9">
    <source>
        <dbReference type="RefSeq" id="XP_032834373.1"/>
    </source>
</evidence>
<dbReference type="RefSeq" id="XP_032834373.1">
    <property type="nucleotide sequence ID" value="XM_032978482.1"/>
</dbReference>
<dbReference type="InterPro" id="IPR052248">
    <property type="entry name" value="Arf-GAP_FG-repeat_protein"/>
</dbReference>
<dbReference type="Proteomes" id="UP001318040">
    <property type="component" value="Chromosome 67"/>
</dbReference>
<keyword evidence="2" id="KW-0677">Repeat</keyword>
<keyword evidence="8" id="KW-1185">Reference proteome</keyword>
<evidence type="ECO:0000256" key="2">
    <source>
        <dbReference type="ARBA" id="ARBA00022737"/>
    </source>
</evidence>
<proteinExistence type="predicted"/>
<evidence type="ECO:0000256" key="5">
    <source>
        <dbReference type="PROSITE-ProRule" id="PRU00288"/>
    </source>
</evidence>
<dbReference type="PROSITE" id="PS50115">
    <property type="entry name" value="ARFGAP"/>
    <property type="match status" value="1"/>
</dbReference>
<accession>A0AAJ7UEN7</accession>
<dbReference type="SMART" id="SM00105">
    <property type="entry name" value="ArfGap"/>
    <property type="match status" value="1"/>
</dbReference>
<evidence type="ECO:0000259" key="7">
    <source>
        <dbReference type="PROSITE" id="PS50115"/>
    </source>
</evidence>
<feature type="region of interest" description="Disordered" evidence="6">
    <location>
        <begin position="312"/>
        <end position="358"/>
    </location>
</feature>
<dbReference type="FunFam" id="1.10.220.150:FF:000005">
    <property type="entry name" value="Arf-GAP domain and FG repeat-containing protein 1"/>
    <property type="match status" value="1"/>
</dbReference>
<reference evidence="9 10" key="1">
    <citation type="submission" date="2025-04" db="UniProtKB">
        <authorList>
            <consortium name="RefSeq"/>
        </authorList>
    </citation>
    <scope>IDENTIFICATION</scope>
    <source>
        <tissue evidence="9 10">Sperm</tissue>
    </source>
</reference>
<evidence type="ECO:0000313" key="10">
    <source>
        <dbReference type="RefSeq" id="XP_032834374.1"/>
    </source>
</evidence>
<dbReference type="InterPro" id="IPR001164">
    <property type="entry name" value="ArfGAP_dom"/>
</dbReference>
<evidence type="ECO:0000313" key="8">
    <source>
        <dbReference type="Proteomes" id="UP001318040"/>
    </source>
</evidence>
<dbReference type="InterPro" id="IPR037278">
    <property type="entry name" value="ARFGAP/RecO"/>
</dbReference>
<dbReference type="InterPro" id="IPR038508">
    <property type="entry name" value="ArfGAP_dom_sf"/>
</dbReference>
<keyword evidence="3 5" id="KW-0863">Zinc-finger</keyword>
<dbReference type="GO" id="GO:0016020">
    <property type="term" value="C:membrane"/>
    <property type="evidence" value="ECO:0007669"/>
    <property type="project" value="TreeGrafter"/>
</dbReference>
<name>A0AAJ7UEN7_PETMA</name>